<dbReference type="Gene3D" id="1.10.150.20">
    <property type="entry name" value="5' to 3' exonuclease, C-terminal subdomain"/>
    <property type="match status" value="1"/>
</dbReference>
<dbReference type="Pfam" id="PF00817">
    <property type="entry name" value="IMS"/>
    <property type="match status" value="1"/>
</dbReference>
<keyword evidence="2" id="KW-0227">DNA damage</keyword>
<organism evidence="5 6">
    <name type="scientific">Moheibacter sediminis</name>
    <dbReference type="NCBI Taxonomy" id="1434700"/>
    <lineage>
        <taxon>Bacteria</taxon>
        <taxon>Pseudomonadati</taxon>
        <taxon>Bacteroidota</taxon>
        <taxon>Flavobacteriia</taxon>
        <taxon>Flavobacteriales</taxon>
        <taxon>Weeksellaceae</taxon>
        <taxon>Moheibacter</taxon>
    </lineage>
</organism>
<dbReference type="GO" id="GO:0003887">
    <property type="term" value="F:DNA-directed DNA polymerase activity"/>
    <property type="evidence" value="ECO:0007669"/>
    <property type="project" value="UniProtKB-KW"/>
</dbReference>
<dbReference type="SUPFAM" id="SSF100879">
    <property type="entry name" value="Lesion bypass DNA polymerase (Y-family), little finger domain"/>
    <property type="match status" value="1"/>
</dbReference>
<evidence type="ECO:0000259" key="4">
    <source>
        <dbReference type="PROSITE" id="PS50173"/>
    </source>
</evidence>
<sequence length="417" mass="48156">MYALVDCNNFYASCERVFNPLLEGEPVAILSNNDGCVISRSDEAKPFVPMAAPAYKYEEEFKKNNIHVFSSNYPLYGSMSNRVMNILNTFTPDLEIYSIDEAFLHFKGFEDCDFYSSGIEMREKVKKYTGMPISVGFAPTKALSKVANKIARKFPEKTSGCYVIDSEEKRIKALKWIKIEDVWGIGRQISKKLIYKGINNAYEFTQLPDDFVRREFSIVALRLKQELQGTSTLTLDEISQKKSIATTRTFERSVKDFQDVKERISTFSSSCGEKLRKQRSYCNAIMVFIKTNTHKKDQNQYRNGIVVSLPYPTNSDITLSQYANIALQSIFQEGYRYKKAGVVVLDLVPQEDFQLNLFVNEDARHFKLMKTMDKLNRKMGEKKVKLGSQDLKKTWKMKQDRLSPKYTTNWNQLLEVL</sequence>
<evidence type="ECO:0000256" key="1">
    <source>
        <dbReference type="ARBA" id="ARBA00010945"/>
    </source>
</evidence>
<name>A0A1W2C963_9FLAO</name>
<dbReference type="GO" id="GO:0042276">
    <property type="term" value="P:error-prone translesion synthesis"/>
    <property type="evidence" value="ECO:0007669"/>
    <property type="project" value="TreeGrafter"/>
</dbReference>
<dbReference type="InterPro" id="IPR050116">
    <property type="entry name" value="DNA_polymerase-Y"/>
</dbReference>
<keyword evidence="6" id="KW-1185">Reference proteome</keyword>
<dbReference type="CDD" id="cd01700">
    <property type="entry name" value="PolY_Pol_V_umuC"/>
    <property type="match status" value="1"/>
</dbReference>
<dbReference type="AlphaFoldDB" id="A0A1W2C963"/>
<dbReference type="OrthoDB" id="9808813at2"/>
<dbReference type="Proteomes" id="UP000192393">
    <property type="component" value="Unassembled WGS sequence"/>
</dbReference>
<dbReference type="Pfam" id="PF11799">
    <property type="entry name" value="IMS_C"/>
    <property type="match status" value="1"/>
</dbReference>
<dbReference type="PANTHER" id="PTHR11076">
    <property type="entry name" value="DNA REPAIR POLYMERASE UMUC / TRANSFERASE FAMILY MEMBER"/>
    <property type="match status" value="1"/>
</dbReference>
<reference evidence="5 6" key="1">
    <citation type="submission" date="2017-04" db="EMBL/GenBank/DDBJ databases">
        <authorList>
            <person name="Afonso C.L."/>
            <person name="Miller P.J."/>
            <person name="Scott M.A."/>
            <person name="Spackman E."/>
            <person name="Goraichik I."/>
            <person name="Dimitrov K.M."/>
            <person name="Suarez D.L."/>
            <person name="Swayne D.E."/>
        </authorList>
    </citation>
    <scope>NUCLEOTIDE SEQUENCE [LARGE SCALE GENOMIC DNA]</scope>
    <source>
        <strain evidence="5 6">CGMCC 1.12708</strain>
    </source>
</reference>
<evidence type="ECO:0000313" key="5">
    <source>
        <dbReference type="EMBL" id="SMC81524.1"/>
    </source>
</evidence>
<dbReference type="GO" id="GO:0003684">
    <property type="term" value="F:damaged DNA binding"/>
    <property type="evidence" value="ECO:0007669"/>
    <property type="project" value="InterPro"/>
</dbReference>
<dbReference type="InterPro" id="IPR001126">
    <property type="entry name" value="UmuC"/>
</dbReference>
<dbReference type="GO" id="GO:0006281">
    <property type="term" value="P:DNA repair"/>
    <property type="evidence" value="ECO:0007669"/>
    <property type="project" value="InterPro"/>
</dbReference>
<dbReference type="PROSITE" id="PS50173">
    <property type="entry name" value="UMUC"/>
    <property type="match status" value="1"/>
</dbReference>
<dbReference type="STRING" id="1434700.SAMN06296427_109117"/>
<protein>
    <submittedName>
        <fullName evidence="5">DNA polymerase V</fullName>
    </submittedName>
</protein>
<accession>A0A1W2C963</accession>
<dbReference type="InterPro" id="IPR043128">
    <property type="entry name" value="Rev_trsase/Diguanyl_cyclase"/>
</dbReference>
<dbReference type="EMBL" id="FWXS01000009">
    <property type="protein sequence ID" value="SMC81524.1"/>
    <property type="molecule type" value="Genomic_DNA"/>
</dbReference>
<evidence type="ECO:0000313" key="6">
    <source>
        <dbReference type="Proteomes" id="UP000192393"/>
    </source>
</evidence>
<proteinExistence type="inferred from homology"/>
<dbReference type="Pfam" id="PF13438">
    <property type="entry name" value="DUF4113"/>
    <property type="match status" value="1"/>
</dbReference>
<dbReference type="InterPro" id="IPR025188">
    <property type="entry name" value="DUF4113"/>
</dbReference>
<dbReference type="InterPro" id="IPR017961">
    <property type="entry name" value="DNA_pol_Y-fam_little_finger"/>
</dbReference>
<evidence type="ECO:0000256" key="2">
    <source>
        <dbReference type="ARBA" id="ARBA00023199"/>
    </source>
</evidence>
<dbReference type="InterPro" id="IPR043502">
    <property type="entry name" value="DNA/RNA_pol_sf"/>
</dbReference>
<dbReference type="Gene3D" id="3.30.1490.100">
    <property type="entry name" value="DNA polymerase, Y-family, little finger domain"/>
    <property type="match status" value="1"/>
</dbReference>
<feature type="domain" description="UmuC" evidence="4">
    <location>
        <begin position="2"/>
        <end position="186"/>
    </location>
</feature>
<dbReference type="Gene3D" id="3.30.70.270">
    <property type="match status" value="1"/>
</dbReference>
<keyword evidence="2" id="KW-0741">SOS mutagenesis</keyword>
<keyword evidence="3" id="KW-0742">SOS response</keyword>
<evidence type="ECO:0000256" key="3">
    <source>
        <dbReference type="ARBA" id="ARBA00023236"/>
    </source>
</evidence>
<dbReference type="SUPFAM" id="SSF56672">
    <property type="entry name" value="DNA/RNA polymerases"/>
    <property type="match status" value="1"/>
</dbReference>
<dbReference type="InterPro" id="IPR036775">
    <property type="entry name" value="DNA_pol_Y-fam_lit_finger_sf"/>
</dbReference>
<dbReference type="PANTHER" id="PTHR11076:SF33">
    <property type="entry name" value="DNA POLYMERASE KAPPA"/>
    <property type="match status" value="1"/>
</dbReference>
<dbReference type="Gene3D" id="3.40.1170.60">
    <property type="match status" value="1"/>
</dbReference>
<comment type="similarity">
    <text evidence="1">Belongs to the DNA polymerase type-Y family.</text>
</comment>
<gene>
    <name evidence="5" type="ORF">SAMN06296427_109117</name>
</gene>
<dbReference type="GO" id="GO:0009432">
    <property type="term" value="P:SOS response"/>
    <property type="evidence" value="ECO:0007669"/>
    <property type="project" value="UniProtKB-KW"/>
</dbReference>
<dbReference type="RefSeq" id="WP_084018164.1">
    <property type="nucleotide sequence ID" value="NZ_FWXS01000009.1"/>
</dbReference>